<dbReference type="Proteomes" id="UP000030745">
    <property type="component" value="Unassembled WGS sequence"/>
</dbReference>
<proteinExistence type="predicted"/>
<dbReference type="KEGG" id="spar:SPRG_04391"/>
<evidence type="ECO:0000313" key="2">
    <source>
        <dbReference type="Proteomes" id="UP000030745"/>
    </source>
</evidence>
<evidence type="ECO:0000313" key="1">
    <source>
        <dbReference type="EMBL" id="KDO30488.1"/>
    </source>
</evidence>
<organism evidence="1 2">
    <name type="scientific">Saprolegnia parasitica (strain CBS 223.65)</name>
    <dbReference type="NCBI Taxonomy" id="695850"/>
    <lineage>
        <taxon>Eukaryota</taxon>
        <taxon>Sar</taxon>
        <taxon>Stramenopiles</taxon>
        <taxon>Oomycota</taxon>
        <taxon>Saprolegniomycetes</taxon>
        <taxon>Saprolegniales</taxon>
        <taxon>Saprolegniaceae</taxon>
        <taxon>Saprolegnia</taxon>
    </lineage>
</organism>
<dbReference type="EMBL" id="KK583201">
    <property type="protein sequence ID" value="KDO30488.1"/>
    <property type="molecule type" value="Genomic_DNA"/>
</dbReference>
<gene>
    <name evidence="1" type="ORF">SPRG_04391</name>
</gene>
<dbReference type="VEuPathDB" id="FungiDB:SPRG_04391"/>
<dbReference type="RefSeq" id="XP_012198710.1">
    <property type="nucleotide sequence ID" value="XM_012343320.1"/>
</dbReference>
<accession>A0A067CIX9</accession>
<dbReference type="AlphaFoldDB" id="A0A067CIX9"/>
<reference evidence="1 2" key="1">
    <citation type="journal article" date="2013" name="PLoS Genet.">
        <title>Distinctive expansion of potential virulence genes in the genome of the oomycete fish pathogen Saprolegnia parasitica.</title>
        <authorList>
            <person name="Jiang R.H."/>
            <person name="de Bruijn I."/>
            <person name="Haas B.J."/>
            <person name="Belmonte R."/>
            <person name="Lobach L."/>
            <person name="Christie J."/>
            <person name="van den Ackerveken G."/>
            <person name="Bottin A."/>
            <person name="Bulone V."/>
            <person name="Diaz-Moreno S.M."/>
            <person name="Dumas B."/>
            <person name="Fan L."/>
            <person name="Gaulin E."/>
            <person name="Govers F."/>
            <person name="Grenville-Briggs L.J."/>
            <person name="Horner N.R."/>
            <person name="Levin J.Z."/>
            <person name="Mammella M."/>
            <person name="Meijer H.J."/>
            <person name="Morris P."/>
            <person name="Nusbaum C."/>
            <person name="Oome S."/>
            <person name="Phillips A.J."/>
            <person name="van Rooyen D."/>
            <person name="Rzeszutek E."/>
            <person name="Saraiva M."/>
            <person name="Secombes C.J."/>
            <person name="Seidl M.F."/>
            <person name="Snel B."/>
            <person name="Stassen J.H."/>
            <person name="Sykes S."/>
            <person name="Tripathy S."/>
            <person name="van den Berg H."/>
            <person name="Vega-Arreguin J.C."/>
            <person name="Wawra S."/>
            <person name="Young S.K."/>
            <person name="Zeng Q."/>
            <person name="Dieguez-Uribeondo J."/>
            <person name="Russ C."/>
            <person name="Tyler B.M."/>
            <person name="van West P."/>
        </authorList>
    </citation>
    <scope>NUCLEOTIDE SEQUENCE [LARGE SCALE GENOMIC DNA]</scope>
    <source>
        <strain evidence="1 2">CBS 223.65</strain>
    </source>
</reference>
<name>A0A067CIX9_SAPPC</name>
<sequence>MEVQCDTDQGITSSTQRKYIFTLAKHFSLHDTTHVYARFPLDTRRGSKDRALLADAAQCPRRHRDWLQSKLQKLATLSTTEPKYVAAP</sequence>
<dbReference type="GeneID" id="24126839"/>
<keyword evidence="2" id="KW-1185">Reference proteome</keyword>
<protein>
    <submittedName>
        <fullName evidence="1">Uncharacterized protein</fullName>
    </submittedName>
</protein>